<evidence type="ECO:0000313" key="2">
    <source>
        <dbReference type="Proteomes" id="UP000029481"/>
    </source>
</evidence>
<gene>
    <name evidence="1" type="ORF">JT31_19670</name>
</gene>
<organism evidence="1 2">
    <name type="scientific">Cedecea neteri</name>
    <dbReference type="NCBI Taxonomy" id="158822"/>
    <lineage>
        <taxon>Bacteria</taxon>
        <taxon>Pseudomonadati</taxon>
        <taxon>Pseudomonadota</taxon>
        <taxon>Gammaproteobacteria</taxon>
        <taxon>Enterobacterales</taxon>
        <taxon>Enterobacteriaceae</taxon>
        <taxon>Cedecea</taxon>
    </lineage>
</organism>
<keyword evidence="2" id="KW-1185">Reference proteome</keyword>
<accession>A0A089Q389</accession>
<reference evidence="1 2" key="1">
    <citation type="submission" date="2014-09" db="EMBL/GenBank/DDBJ databases">
        <title>Cedecea neteri SSMD04 Genome Sequencing.</title>
        <authorList>
            <person name="Tan J.-Y."/>
        </authorList>
    </citation>
    <scope>NUCLEOTIDE SEQUENCE [LARGE SCALE GENOMIC DNA]</scope>
    <source>
        <strain evidence="1 2">SSMD04</strain>
    </source>
</reference>
<dbReference type="AlphaFoldDB" id="A0A089Q389"/>
<protein>
    <submittedName>
        <fullName evidence="1">Uncharacterized protein</fullName>
    </submittedName>
</protein>
<proteinExistence type="predicted"/>
<dbReference type="KEGG" id="cnt:JT31_19670"/>
<dbReference type="Proteomes" id="UP000029481">
    <property type="component" value="Chromosome"/>
</dbReference>
<dbReference type="EMBL" id="CP009451">
    <property type="protein sequence ID" value="AIR06753.1"/>
    <property type="molecule type" value="Genomic_DNA"/>
</dbReference>
<name>A0A089Q389_9ENTR</name>
<sequence>MVSLSCFGRLRVQQKGKRDEASGEPLRFKTEKRRLAAPFRLMTNSRKTWFSTVWGKPENIIHCFY</sequence>
<evidence type="ECO:0000313" key="1">
    <source>
        <dbReference type="EMBL" id="AIR06753.1"/>
    </source>
</evidence>